<evidence type="ECO:0000256" key="1">
    <source>
        <dbReference type="ARBA" id="ARBA00001393"/>
    </source>
</evidence>
<evidence type="ECO:0000256" key="7">
    <source>
        <dbReference type="ARBA" id="ARBA00022605"/>
    </source>
</evidence>
<dbReference type="GO" id="GO:0005524">
    <property type="term" value="F:ATP binding"/>
    <property type="evidence" value="ECO:0007669"/>
    <property type="project" value="UniProtKB-UniRule"/>
</dbReference>
<keyword evidence="12 21" id="KW-0862">Zinc</keyword>
<keyword evidence="16 21" id="KW-0456">Lyase</keyword>
<dbReference type="Proteomes" id="UP000000376">
    <property type="component" value="Chromosome"/>
</dbReference>
<dbReference type="KEGG" id="ahe:Arch_0848"/>
<comment type="similarity">
    <text evidence="21">Belongs to the sugar phosphate cyclases superfamily. Dehydroquinate synthase family.</text>
</comment>
<feature type="binding site" evidence="20">
    <location>
        <begin position="12"/>
        <end position="17"/>
    </location>
    <ligand>
        <name>ATP</name>
        <dbReference type="ChEBI" id="CHEBI:30616"/>
    </ligand>
</feature>
<comment type="subunit">
    <text evidence="20">Monomer.</text>
</comment>
<dbReference type="eggNOG" id="COG0337">
    <property type="taxonomic scope" value="Bacteria"/>
</dbReference>
<dbReference type="eggNOG" id="COG0703">
    <property type="taxonomic scope" value="Bacteria"/>
</dbReference>
<dbReference type="CDD" id="cd00464">
    <property type="entry name" value="SK"/>
    <property type="match status" value="1"/>
</dbReference>
<evidence type="ECO:0000256" key="10">
    <source>
        <dbReference type="ARBA" id="ARBA00022741"/>
    </source>
</evidence>
<keyword evidence="6 21" id="KW-0963">Cytoplasm</keyword>
<dbReference type="EC" id="4.2.3.4" evidence="21"/>
<dbReference type="HAMAP" id="MF_00109">
    <property type="entry name" value="Shikimate_kinase"/>
    <property type="match status" value="1"/>
</dbReference>
<dbReference type="EMBL" id="CP002045">
    <property type="protein sequence ID" value="ADH92574.1"/>
    <property type="molecule type" value="Genomic_DNA"/>
</dbReference>
<dbReference type="InterPro" id="IPR050071">
    <property type="entry name" value="Dehydroquinate_synthase"/>
</dbReference>
<dbReference type="Pfam" id="PF01761">
    <property type="entry name" value="DHQ_synthase"/>
    <property type="match status" value="1"/>
</dbReference>
<dbReference type="NCBIfam" id="TIGR01357">
    <property type="entry name" value="aroB"/>
    <property type="match status" value="1"/>
</dbReference>
<evidence type="ECO:0000259" key="22">
    <source>
        <dbReference type="Pfam" id="PF01761"/>
    </source>
</evidence>
<dbReference type="PROSITE" id="PS01128">
    <property type="entry name" value="SHIKIMATE_KINASE"/>
    <property type="match status" value="1"/>
</dbReference>
<dbReference type="Pfam" id="PF24621">
    <property type="entry name" value="DHQS_C"/>
    <property type="match status" value="1"/>
</dbReference>
<comment type="similarity">
    <text evidence="20">Belongs to the shikimate kinase family.</text>
</comment>
<comment type="caution">
    <text evidence="21">Lacks conserved residue(s) required for the propagation of feature annotation.</text>
</comment>
<feature type="binding site" evidence="20">
    <location>
        <position position="118"/>
    </location>
    <ligand>
        <name>ATP</name>
        <dbReference type="ChEBI" id="CHEBI:30616"/>
    </ligand>
</feature>
<dbReference type="PRINTS" id="PR01100">
    <property type="entry name" value="SHIKIMTKNASE"/>
</dbReference>
<dbReference type="Gene3D" id="3.40.50.300">
    <property type="entry name" value="P-loop containing nucleotide triphosphate hydrolases"/>
    <property type="match status" value="1"/>
</dbReference>
<evidence type="ECO:0000256" key="16">
    <source>
        <dbReference type="ARBA" id="ARBA00023239"/>
    </source>
</evidence>
<keyword evidence="20" id="KW-0460">Magnesium</keyword>
<reference evidence="24 25" key="1">
    <citation type="journal article" date="2010" name="Stand. Genomic Sci.">
        <title>Complete genome sequence of Arcanobacterium haemolyticum type strain (11018).</title>
        <authorList>
            <person name="Yasawong M."/>
            <person name="Teshima H."/>
            <person name="Lapidus A."/>
            <person name="Nolan M."/>
            <person name="Lucas S."/>
            <person name="Glavina Del Rio T."/>
            <person name="Tice H."/>
            <person name="Cheng J."/>
            <person name="Bruce D."/>
            <person name="Detter C."/>
            <person name="Tapia R."/>
            <person name="Han C."/>
            <person name="Goodwin L."/>
            <person name="Pitluck S."/>
            <person name="Liolios K."/>
            <person name="Ivanova N."/>
            <person name="Mavromatis K."/>
            <person name="Mikhailova N."/>
            <person name="Pati A."/>
            <person name="Chen A."/>
            <person name="Palaniappan K."/>
            <person name="Land M."/>
            <person name="Hauser L."/>
            <person name="Chang Y."/>
            <person name="Jeffries C."/>
            <person name="Rohde M."/>
            <person name="Sikorski J."/>
            <person name="Pukall R."/>
            <person name="Goker M."/>
            <person name="Woyke T."/>
            <person name="Bristow J."/>
            <person name="Eisen J."/>
            <person name="Markowitz V."/>
            <person name="Hugenholtz P."/>
            <person name="Kyrpides N."/>
            <person name="Klenk H."/>
        </authorList>
    </citation>
    <scope>NUCLEOTIDE SEQUENCE [LARGE SCALE GENOMIC DNA]</scope>
    <source>
        <strain evidence="25">ATCC 9345 / DSM 20595 / CCUG 17215 / LMG 16163 / NBRC 15585 / NCTC 8452 / 11018</strain>
    </source>
</reference>
<protein>
    <recommendedName>
        <fullName evidence="20 21">Multifunctional fusion protein</fullName>
    </recommendedName>
    <domain>
        <recommendedName>
            <fullName evidence="20">Shikimate kinase</fullName>
            <shortName evidence="20">SK</shortName>
            <ecNumber evidence="20">2.7.1.71</ecNumber>
        </recommendedName>
    </domain>
    <domain>
        <recommendedName>
            <fullName evidence="21">3-dehydroquinate synthase</fullName>
            <shortName evidence="21">DHQS</shortName>
            <ecNumber evidence="21">4.2.3.4</ecNumber>
        </recommendedName>
    </domain>
</protein>
<feature type="binding site" evidence="20">
    <location>
        <position position="136"/>
    </location>
    <ligand>
        <name>substrate</name>
    </ligand>
</feature>
<dbReference type="HOGENOM" id="CLU_001201_5_2_11"/>
<dbReference type="InterPro" id="IPR016037">
    <property type="entry name" value="DHQ_synth_AroB"/>
</dbReference>
<dbReference type="UniPathway" id="UPA00053">
    <property type="reaction ID" value="UER00085"/>
</dbReference>
<evidence type="ECO:0000256" key="15">
    <source>
        <dbReference type="ARBA" id="ARBA00023141"/>
    </source>
</evidence>
<feature type="domain" description="3-dehydroquinate synthase C-terminal" evidence="23">
    <location>
        <begin position="346"/>
        <end position="480"/>
    </location>
</feature>
<dbReference type="InterPro" id="IPR031322">
    <property type="entry name" value="Shikimate/glucono_kinase"/>
</dbReference>
<evidence type="ECO:0000313" key="25">
    <source>
        <dbReference type="Proteomes" id="UP000000376"/>
    </source>
</evidence>
<feature type="domain" description="3-dehydroquinate synthase N-terminal" evidence="22">
    <location>
        <begin position="232"/>
        <end position="344"/>
    </location>
</feature>
<feature type="binding site" evidence="20">
    <location>
        <position position="16"/>
    </location>
    <ligand>
        <name>Mg(2+)</name>
        <dbReference type="ChEBI" id="CHEBI:18420"/>
    </ligand>
</feature>
<evidence type="ECO:0000256" key="5">
    <source>
        <dbReference type="ARBA" id="ARBA00004842"/>
    </source>
</evidence>
<comment type="catalytic activity">
    <reaction evidence="19 20">
        <text>shikimate + ATP = 3-phosphoshikimate + ADP + H(+)</text>
        <dbReference type="Rhea" id="RHEA:13121"/>
        <dbReference type="ChEBI" id="CHEBI:15378"/>
        <dbReference type="ChEBI" id="CHEBI:30616"/>
        <dbReference type="ChEBI" id="CHEBI:36208"/>
        <dbReference type="ChEBI" id="CHEBI:145989"/>
        <dbReference type="ChEBI" id="CHEBI:456216"/>
        <dbReference type="EC" id="2.7.1.71"/>
    </reaction>
</comment>
<dbReference type="GO" id="GO:0005737">
    <property type="term" value="C:cytoplasm"/>
    <property type="evidence" value="ECO:0007669"/>
    <property type="project" value="UniProtKB-SubCell"/>
</dbReference>
<name>D7BNS5_ARCHD</name>
<accession>D7BNS5</accession>
<dbReference type="GO" id="GO:0008652">
    <property type="term" value="P:amino acid biosynthetic process"/>
    <property type="evidence" value="ECO:0007669"/>
    <property type="project" value="UniProtKB-KW"/>
</dbReference>
<comment type="subcellular location">
    <subcellularLocation>
        <location evidence="21">Cytoplasm</location>
    </subcellularLocation>
</comment>
<dbReference type="Gene3D" id="1.20.1090.10">
    <property type="entry name" value="Dehydroquinate synthase-like - alpha domain"/>
    <property type="match status" value="1"/>
</dbReference>
<evidence type="ECO:0000256" key="12">
    <source>
        <dbReference type="ARBA" id="ARBA00022833"/>
    </source>
</evidence>
<comment type="pathway">
    <text evidence="5 20">Metabolic intermediate biosynthesis; chorismate biosynthesis; chorismate from D-erythrose 4-phosphate and phosphoenolpyruvate: step 5/7.</text>
</comment>
<evidence type="ECO:0000256" key="11">
    <source>
        <dbReference type="ARBA" id="ARBA00022777"/>
    </source>
</evidence>
<feature type="binding site" evidence="21">
    <location>
        <begin position="270"/>
        <end position="274"/>
    </location>
    <ligand>
        <name>NAD(+)</name>
        <dbReference type="ChEBI" id="CHEBI:57540"/>
    </ligand>
</feature>
<keyword evidence="11 20" id="KW-0418">Kinase</keyword>
<dbReference type="SUPFAM" id="SSF56796">
    <property type="entry name" value="Dehydroquinate synthase-like"/>
    <property type="match status" value="1"/>
</dbReference>
<feature type="binding site" evidence="21">
    <location>
        <position position="316"/>
    </location>
    <ligand>
        <name>NAD(+)</name>
        <dbReference type="ChEBI" id="CHEBI:57540"/>
    </ligand>
</feature>
<keyword evidence="15 21" id="KW-0057">Aromatic amino acid biosynthesis</keyword>
<keyword evidence="18 21" id="KW-0170">Cobalt</keyword>
<dbReference type="InterPro" id="IPR056179">
    <property type="entry name" value="DHQS_C"/>
</dbReference>
<dbReference type="PANTHER" id="PTHR43622">
    <property type="entry name" value="3-DEHYDROQUINATE SYNTHASE"/>
    <property type="match status" value="1"/>
</dbReference>
<feature type="binding site" evidence="20">
    <location>
        <position position="58"/>
    </location>
    <ligand>
        <name>substrate</name>
    </ligand>
</feature>
<dbReference type="Pfam" id="PF01202">
    <property type="entry name" value="SKI"/>
    <property type="match status" value="1"/>
</dbReference>
<dbReference type="EC" id="2.7.1.71" evidence="20"/>
<dbReference type="InterPro" id="IPR030960">
    <property type="entry name" value="DHQS/DOIS_N"/>
</dbReference>
<dbReference type="HAMAP" id="MF_00110">
    <property type="entry name" value="DHQ_synthase"/>
    <property type="match status" value="1"/>
</dbReference>
<dbReference type="Gene3D" id="3.40.50.1970">
    <property type="match status" value="1"/>
</dbReference>
<feature type="binding site" evidence="20">
    <location>
        <position position="80"/>
    </location>
    <ligand>
        <name>substrate</name>
    </ligand>
</feature>
<feature type="binding site" evidence="21">
    <location>
        <begin position="236"/>
        <end position="241"/>
    </location>
    <ligand>
        <name>NAD(+)</name>
        <dbReference type="ChEBI" id="CHEBI:57540"/>
    </ligand>
</feature>
<evidence type="ECO:0000256" key="20">
    <source>
        <dbReference type="HAMAP-Rule" id="MF_00109"/>
    </source>
</evidence>
<comment type="function">
    <text evidence="21">Catalyzes the conversion of 3-deoxy-D-arabino-heptulosonate 7-phosphate (DAHP) to dehydroquinate (DHQ).</text>
</comment>
<evidence type="ECO:0000256" key="17">
    <source>
        <dbReference type="ARBA" id="ARBA00023268"/>
    </source>
</evidence>
<feature type="binding site" evidence="21">
    <location>
        <position position="420"/>
    </location>
    <ligand>
        <name>Zn(2+)</name>
        <dbReference type="ChEBI" id="CHEBI:29105"/>
    </ligand>
</feature>
<evidence type="ECO:0000256" key="13">
    <source>
        <dbReference type="ARBA" id="ARBA00022840"/>
    </source>
</evidence>
<dbReference type="FunFam" id="3.40.50.1970:FF:000007">
    <property type="entry name" value="Pentafunctional AROM polypeptide"/>
    <property type="match status" value="1"/>
</dbReference>
<comment type="cofactor">
    <cofactor evidence="21">
        <name>Co(2+)</name>
        <dbReference type="ChEBI" id="CHEBI:48828"/>
    </cofactor>
    <cofactor evidence="21">
        <name>Zn(2+)</name>
        <dbReference type="ChEBI" id="CHEBI:29105"/>
    </cofactor>
    <text evidence="21">Binds 1 divalent metal cation per subunit. Can use either Co(2+) or Zn(2+).</text>
</comment>
<feature type="binding site" evidence="21">
    <location>
        <begin position="294"/>
        <end position="295"/>
    </location>
    <ligand>
        <name>NAD(+)</name>
        <dbReference type="ChEBI" id="CHEBI:57540"/>
    </ligand>
</feature>
<dbReference type="PANTHER" id="PTHR43622:SF7">
    <property type="entry name" value="3-DEHYDROQUINATE SYNTHASE, CHLOROPLASTIC"/>
    <property type="match status" value="1"/>
</dbReference>
<evidence type="ECO:0000256" key="19">
    <source>
        <dbReference type="ARBA" id="ARBA00048567"/>
    </source>
</evidence>
<dbReference type="InterPro" id="IPR027417">
    <property type="entry name" value="P-loop_NTPase"/>
</dbReference>
<keyword evidence="17" id="KW-0511">Multifunctional enzyme</keyword>
<keyword evidence="13 20" id="KW-0067">ATP-binding</keyword>
<feature type="binding site" evidence="20">
    <location>
        <position position="153"/>
    </location>
    <ligand>
        <name>ATP</name>
        <dbReference type="ChEBI" id="CHEBI:30616"/>
    </ligand>
</feature>
<keyword evidence="7 21" id="KW-0028">Amino-acid biosynthesis</keyword>
<evidence type="ECO:0000256" key="9">
    <source>
        <dbReference type="ARBA" id="ARBA00022723"/>
    </source>
</evidence>
<comment type="catalytic activity">
    <reaction evidence="1 21">
        <text>7-phospho-2-dehydro-3-deoxy-D-arabino-heptonate = 3-dehydroquinate + phosphate</text>
        <dbReference type="Rhea" id="RHEA:21968"/>
        <dbReference type="ChEBI" id="CHEBI:32364"/>
        <dbReference type="ChEBI" id="CHEBI:43474"/>
        <dbReference type="ChEBI" id="CHEBI:58394"/>
        <dbReference type="EC" id="4.2.3.4"/>
    </reaction>
</comment>
<dbReference type="GO" id="GO:0003856">
    <property type="term" value="F:3-dehydroquinate synthase activity"/>
    <property type="evidence" value="ECO:0007669"/>
    <property type="project" value="UniProtKB-UniRule"/>
</dbReference>
<evidence type="ECO:0000256" key="14">
    <source>
        <dbReference type="ARBA" id="ARBA00023027"/>
    </source>
</evidence>
<dbReference type="InterPro" id="IPR000623">
    <property type="entry name" value="Shikimate_kinase/TSH1"/>
</dbReference>
<comment type="function">
    <text evidence="20">Catalyzes the specific phosphorylation of the 3-hydroxyl group of shikimic acid using ATP as a cosubstrate.</text>
</comment>
<organism evidence="24 25">
    <name type="scientific">Arcanobacterium haemolyticum (strain ATCC 9345 / DSM 20595 / CCM 5947 / CCUG 17215 / LMG 16163 / NBRC 15585 / NCTC 8452 / 11018)</name>
    <dbReference type="NCBI Taxonomy" id="644284"/>
    <lineage>
        <taxon>Bacteria</taxon>
        <taxon>Bacillati</taxon>
        <taxon>Actinomycetota</taxon>
        <taxon>Actinomycetes</taxon>
        <taxon>Actinomycetales</taxon>
        <taxon>Actinomycetaceae</taxon>
        <taxon>Arcanobacterium</taxon>
    </lineage>
</organism>
<dbReference type="RefSeq" id="WP_013170070.1">
    <property type="nucleotide sequence ID" value="NC_014218.1"/>
</dbReference>
<comment type="cofactor">
    <cofactor evidence="20">
        <name>Mg(2+)</name>
        <dbReference type="ChEBI" id="CHEBI:18420"/>
    </cofactor>
    <text evidence="20">Binds 1 Mg(2+) ion per subunit.</text>
</comment>
<comment type="pathway">
    <text evidence="4 21">Metabolic intermediate biosynthesis; chorismate biosynthesis; chorismate from D-erythrose 4-phosphate and phosphoenolpyruvate: step 2/7.</text>
</comment>
<evidence type="ECO:0000256" key="3">
    <source>
        <dbReference type="ARBA" id="ARBA00001947"/>
    </source>
</evidence>
<proteinExistence type="inferred from homology"/>
<evidence type="ECO:0000256" key="4">
    <source>
        <dbReference type="ARBA" id="ARBA00004661"/>
    </source>
</evidence>
<evidence type="ECO:0000256" key="8">
    <source>
        <dbReference type="ARBA" id="ARBA00022679"/>
    </source>
</evidence>
<evidence type="ECO:0000256" key="21">
    <source>
        <dbReference type="HAMAP-Rule" id="MF_00110"/>
    </source>
</evidence>
<keyword evidence="8 20" id="KW-0808">Transferase</keyword>
<comment type="cofactor">
    <cofactor evidence="2 21">
        <name>NAD(+)</name>
        <dbReference type="ChEBI" id="CHEBI:57540"/>
    </cofactor>
</comment>
<feature type="binding site" evidence="21">
    <location>
        <position position="349"/>
    </location>
    <ligand>
        <name>Zn(2+)</name>
        <dbReference type="ChEBI" id="CHEBI:29105"/>
    </ligand>
</feature>
<evidence type="ECO:0000313" key="24">
    <source>
        <dbReference type="EMBL" id="ADH92574.1"/>
    </source>
</evidence>
<dbReference type="AlphaFoldDB" id="D7BNS5"/>
<comment type="cofactor">
    <cofactor evidence="3">
        <name>Zn(2+)</name>
        <dbReference type="ChEBI" id="CHEBI:29105"/>
    </cofactor>
</comment>
<keyword evidence="25" id="KW-1185">Reference proteome</keyword>
<dbReference type="InterPro" id="IPR023000">
    <property type="entry name" value="Shikimate_kinase_CS"/>
</dbReference>
<gene>
    <name evidence="20" type="primary">aroK</name>
    <name evidence="21" type="synonym">aroB</name>
    <name evidence="24" type="ordered locus">Arch_0848</name>
</gene>
<keyword evidence="10 21" id="KW-0547">Nucleotide-binding</keyword>
<dbReference type="CDD" id="cd08195">
    <property type="entry name" value="DHQS"/>
    <property type="match status" value="1"/>
</dbReference>
<feature type="binding site" evidence="21">
    <location>
        <position position="404"/>
    </location>
    <ligand>
        <name>Zn(2+)</name>
        <dbReference type="ChEBI" id="CHEBI:29105"/>
    </ligand>
</feature>
<dbReference type="GO" id="GO:0009423">
    <property type="term" value="P:chorismate biosynthetic process"/>
    <property type="evidence" value="ECO:0007669"/>
    <property type="project" value="UniProtKB-UniRule"/>
</dbReference>
<keyword evidence="9 21" id="KW-0479">Metal-binding</keyword>
<dbReference type="GO" id="GO:0000287">
    <property type="term" value="F:magnesium ion binding"/>
    <property type="evidence" value="ECO:0007669"/>
    <property type="project" value="UniProtKB-UniRule"/>
</dbReference>
<dbReference type="STRING" id="644284.Arch_0848"/>
<dbReference type="GO" id="GO:0009073">
    <property type="term" value="P:aromatic amino acid family biosynthetic process"/>
    <property type="evidence" value="ECO:0007669"/>
    <property type="project" value="UniProtKB-KW"/>
</dbReference>
<dbReference type="OrthoDB" id="9806583at2"/>
<evidence type="ECO:0000256" key="18">
    <source>
        <dbReference type="ARBA" id="ARBA00023285"/>
    </source>
</evidence>
<keyword evidence="14 21" id="KW-0520">NAD</keyword>
<evidence type="ECO:0000256" key="2">
    <source>
        <dbReference type="ARBA" id="ARBA00001911"/>
    </source>
</evidence>
<evidence type="ECO:0000256" key="6">
    <source>
        <dbReference type="ARBA" id="ARBA00022490"/>
    </source>
</evidence>
<dbReference type="SUPFAM" id="SSF52540">
    <property type="entry name" value="P-loop containing nucleoside triphosphate hydrolases"/>
    <property type="match status" value="1"/>
</dbReference>
<dbReference type="GO" id="GO:0004765">
    <property type="term" value="F:shikimate kinase activity"/>
    <property type="evidence" value="ECO:0007669"/>
    <property type="project" value="UniProtKB-UniRule"/>
</dbReference>
<feature type="binding site" evidence="21">
    <location>
        <position position="307"/>
    </location>
    <ligand>
        <name>NAD(+)</name>
        <dbReference type="ChEBI" id="CHEBI:57540"/>
    </ligand>
</feature>
<sequence>MTLTAIFVGLPGAGKSTVGRIVANRLHQPFIDSDRLIVQKAGMSISDIFSSYGERFFRELEHEVIAEACANRRGILSLGGGALLDPRTRALLIGERVIFIDVEDSVLVRRLRRSRTVRPALGKNIGQSVAQLRRKRIGFYYEVASDVVVSDDRGINMVVGRALDKISSPLSTVPVMADPGYNVVIGYDVVQKIVRAAHPASKVLLVHSPNVTSFVSRIDELLSVSGLSTHAFEVPDGEAAKSLSVVERLWNVAGDLHLGRDCVVVAVGGGATTDVAGFFASTWMRGVRLISVPTTLLGMVDAAVGGKTAINTSSGKNLVGTFWTPSHVFCDIDVLSSLPEAEVASGLAEVAKCGFIADSEIISALDSSPLDFHDLIRRAVAVKARIVGEDLRESGVRELLNYGHTLGHAIEKVENFSWKHGAAVSVGCVFAAALSVAAGFAQPRFIEEHRRILVSLGLPVTYSAAKREEVERAMLADKKVRAGVLRFVVVDESQTMRVVNPSPQMLDFAWEQISL</sequence>
<feature type="binding site" evidence="20">
    <location>
        <position position="34"/>
    </location>
    <ligand>
        <name>substrate</name>
    </ligand>
</feature>
<evidence type="ECO:0000259" key="23">
    <source>
        <dbReference type="Pfam" id="PF24621"/>
    </source>
</evidence>